<dbReference type="InterPro" id="IPR058286">
    <property type="entry name" value="DUF7980"/>
</dbReference>
<keyword evidence="3" id="KW-1185">Reference proteome</keyword>
<evidence type="ECO:0000256" key="1">
    <source>
        <dbReference type="SAM" id="Phobius"/>
    </source>
</evidence>
<accession>A0A1Z4J8Z9</accession>
<keyword evidence="1" id="KW-1133">Transmembrane helix</keyword>
<protein>
    <submittedName>
        <fullName evidence="2">Uncharacterized protein</fullName>
    </submittedName>
</protein>
<reference evidence="2 3" key="1">
    <citation type="submission" date="2017-06" db="EMBL/GenBank/DDBJ databases">
        <title>Genome sequencing of cyanobaciteial culture collection at National Institute for Environmental Studies (NIES).</title>
        <authorList>
            <person name="Hirose Y."/>
            <person name="Shimura Y."/>
            <person name="Fujisawa T."/>
            <person name="Nakamura Y."/>
            <person name="Kawachi M."/>
        </authorList>
    </citation>
    <scope>NUCLEOTIDE SEQUENCE [LARGE SCALE GENOMIC DNA]</scope>
    <source>
        <strain evidence="2 3">NIES-2135</strain>
    </source>
</reference>
<evidence type="ECO:0000313" key="2">
    <source>
        <dbReference type="EMBL" id="BAY53242.1"/>
    </source>
</evidence>
<feature type="transmembrane region" description="Helical" evidence="1">
    <location>
        <begin position="63"/>
        <end position="83"/>
    </location>
</feature>
<organism evidence="2 3">
    <name type="scientific">Leptolyngbya boryana NIES-2135</name>
    <dbReference type="NCBI Taxonomy" id="1973484"/>
    <lineage>
        <taxon>Bacteria</taxon>
        <taxon>Bacillati</taxon>
        <taxon>Cyanobacteriota</taxon>
        <taxon>Cyanophyceae</taxon>
        <taxon>Leptolyngbyales</taxon>
        <taxon>Leptolyngbyaceae</taxon>
        <taxon>Leptolyngbya group</taxon>
        <taxon>Leptolyngbya</taxon>
    </lineage>
</organism>
<keyword evidence="1" id="KW-0472">Membrane</keyword>
<name>A0A1Z4J8Z9_LEPBY</name>
<proteinExistence type="predicted"/>
<sequence length="141" mass="15749">MSQAGFQRITWKRIRGGLLFALGWLLSPLCWWNDLIFNLPVAYGFGYVLSKLSPDWFLGGTIAGYWLSNLVGILLMQVGAIEVFQNQDRNLKKDLLWGVVSSTAFTVLAIALIQFQILEIPTSLLEGSFDLASLLPRVKGE</sequence>
<feature type="transmembrane region" description="Helical" evidence="1">
    <location>
        <begin position="95"/>
        <end position="117"/>
    </location>
</feature>
<evidence type="ECO:0000313" key="3">
    <source>
        <dbReference type="Proteomes" id="UP000217895"/>
    </source>
</evidence>
<dbReference type="Proteomes" id="UP000217895">
    <property type="component" value="Chromosome"/>
</dbReference>
<dbReference type="AlphaFoldDB" id="A0A1Z4J8Z9"/>
<dbReference type="Pfam" id="PF25937">
    <property type="entry name" value="DUF7980"/>
    <property type="match status" value="1"/>
</dbReference>
<feature type="transmembrane region" description="Helical" evidence="1">
    <location>
        <begin position="21"/>
        <end position="43"/>
    </location>
</feature>
<keyword evidence="1" id="KW-0812">Transmembrane</keyword>
<dbReference type="EMBL" id="AP018203">
    <property type="protein sequence ID" value="BAY53242.1"/>
    <property type="molecule type" value="Genomic_DNA"/>
</dbReference>
<gene>
    <name evidence="2" type="ORF">NIES2135_00440</name>
</gene>